<name>A0A269TI95_9BACT</name>
<dbReference type="InterPro" id="IPR023673">
    <property type="entry name" value="Ribosomal_uL1_CS"/>
</dbReference>
<dbReference type="Gene3D" id="3.30.190.20">
    <property type="match status" value="1"/>
</dbReference>
<dbReference type="GO" id="GO:0006417">
    <property type="term" value="P:regulation of translation"/>
    <property type="evidence" value="ECO:0007669"/>
    <property type="project" value="UniProtKB-KW"/>
</dbReference>
<dbReference type="Pfam" id="PF00687">
    <property type="entry name" value="Ribosomal_L1"/>
    <property type="match status" value="1"/>
</dbReference>
<dbReference type="PROSITE" id="PS01199">
    <property type="entry name" value="RIBOSOMAL_L1"/>
    <property type="match status" value="1"/>
</dbReference>
<organism evidence="11 12">
    <name type="scientific">Mycoplasmopsis agassizii</name>
    <dbReference type="NCBI Taxonomy" id="33922"/>
    <lineage>
        <taxon>Bacteria</taxon>
        <taxon>Bacillati</taxon>
        <taxon>Mycoplasmatota</taxon>
        <taxon>Mycoplasmoidales</taxon>
        <taxon>Metamycoplasmataceae</taxon>
        <taxon>Mycoplasmopsis</taxon>
    </lineage>
</organism>
<comment type="caution">
    <text evidence="11">The sequence shown here is derived from an EMBL/GenBank/DDBJ whole genome shotgun (WGS) entry which is preliminary data.</text>
</comment>
<dbReference type="SUPFAM" id="SSF56808">
    <property type="entry name" value="Ribosomal protein L1"/>
    <property type="match status" value="1"/>
</dbReference>
<gene>
    <name evidence="9" type="primary">rplA</name>
    <name evidence="11" type="ORF">CJJ23_03185</name>
</gene>
<evidence type="ECO:0000256" key="7">
    <source>
        <dbReference type="ARBA" id="ARBA00023274"/>
    </source>
</evidence>
<dbReference type="GO" id="GO:0015934">
    <property type="term" value="C:large ribosomal subunit"/>
    <property type="evidence" value="ECO:0007669"/>
    <property type="project" value="InterPro"/>
</dbReference>
<protein>
    <recommendedName>
        <fullName evidence="8 9">Large ribosomal subunit protein uL1</fullName>
    </recommendedName>
</protein>
<evidence type="ECO:0000256" key="6">
    <source>
        <dbReference type="ARBA" id="ARBA00022980"/>
    </source>
</evidence>
<dbReference type="NCBIfam" id="TIGR01169">
    <property type="entry name" value="rplA_bact"/>
    <property type="match status" value="1"/>
</dbReference>
<comment type="similarity">
    <text evidence="1 9 10">Belongs to the universal ribosomal protein uL1 family.</text>
</comment>
<dbReference type="GO" id="GO:0003735">
    <property type="term" value="F:structural constituent of ribosome"/>
    <property type="evidence" value="ECO:0007669"/>
    <property type="project" value="InterPro"/>
</dbReference>
<accession>A0A269TI95</accession>
<dbReference type="GO" id="GO:0019843">
    <property type="term" value="F:rRNA binding"/>
    <property type="evidence" value="ECO:0007669"/>
    <property type="project" value="UniProtKB-UniRule"/>
</dbReference>
<dbReference type="InterPro" id="IPR002143">
    <property type="entry name" value="Ribosomal_uL1"/>
</dbReference>
<dbReference type="InterPro" id="IPR028364">
    <property type="entry name" value="Ribosomal_uL1/biogenesis"/>
</dbReference>
<evidence type="ECO:0000256" key="1">
    <source>
        <dbReference type="ARBA" id="ARBA00010531"/>
    </source>
</evidence>
<comment type="subunit">
    <text evidence="9">Part of the 50S ribosomal subunit.</text>
</comment>
<evidence type="ECO:0000256" key="3">
    <source>
        <dbReference type="ARBA" id="ARBA00022730"/>
    </source>
</evidence>
<dbReference type="InterPro" id="IPR005878">
    <property type="entry name" value="Ribosom_uL1_bac-type"/>
</dbReference>
<comment type="function">
    <text evidence="9">Protein L1 is also a translational repressor protein, it controls the translation of the L11 operon by binding to its mRNA.</text>
</comment>
<evidence type="ECO:0000256" key="10">
    <source>
        <dbReference type="RuleBase" id="RU000659"/>
    </source>
</evidence>
<keyword evidence="3 9" id="KW-0699">rRNA-binding</keyword>
<evidence type="ECO:0000256" key="5">
    <source>
        <dbReference type="ARBA" id="ARBA00022884"/>
    </source>
</evidence>
<dbReference type="InterPro" id="IPR016095">
    <property type="entry name" value="Ribosomal_uL1_3-a/b-sand"/>
</dbReference>
<dbReference type="InterPro" id="IPR023674">
    <property type="entry name" value="Ribosomal_uL1-like"/>
</dbReference>
<dbReference type="PIRSF" id="PIRSF002155">
    <property type="entry name" value="Ribosomal_L1"/>
    <property type="match status" value="1"/>
</dbReference>
<reference evidence="12" key="1">
    <citation type="submission" date="2017-08" db="EMBL/GenBank/DDBJ databases">
        <authorList>
            <person name="Alvarez-Ponce D."/>
            <person name="Weitzman C.L."/>
            <person name="Tillett R.L."/>
            <person name="Sandmeier F.C."/>
            <person name="Tracy C.R."/>
        </authorList>
    </citation>
    <scope>NUCLEOTIDE SEQUENCE [LARGE SCALE GENOMIC DNA]</scope>
    <source>
        <strain evidence="12">723</strain>
    </source>
</reference>
<dbReference type="HAMAP" id="MF_01318_B">
    <property type="entry name" value="Ribosomal_uL1_B"/>
    <property type="match status" value="1"/>
</dbReference>
<dbReference type="PANTHER" id="PTHR36427">
    <property type="entry name" value="54S RIBOSOMAL PROTEIN L1, MITOCHONDRIAL"/>
    <property type="match status" value="1"/>
</dbReference>
<keyword evidence="6 9" id="KW-0689">Ribosomal protein</keyword>
<proteinExistence type="inferred from homology"/>
<evidence type="ECO:0000256" key="2">
    <source>
        <dbReference type="ARBA" id="ARBA00022491"/>
    </source>
</evidence>
<dbReference type="AlphaFoldDB" id="A0A269TI95"/>
<dbReference type="CDD" id="cd00403">
    <property type="entry name" value="Ribosomal_L1"/>
    <property type="match status" value="1"/>
</dbReference>
<sequence length="229" mass="24801">MSKIGKKLKSAKAQVDKNVALPLLEAIKLAKETSYAKFDASIDLAIRLNLDTRKSDQQLRGAVLLPNGNGKTTKVLVLTETPSAKEAALQAGADSVLDRQEFELWMKEAKFDVDVIVADPKMMPVLGKYGKQLGPKGLMPNPRLGTVTPTPEKTVVELKKGKANYRADKFGIVHSLIGKQSMSDQALSENAKVLLDTIKRLKPAAVKGVYIKNITVSSSMGPSVKIAFD</sequence>
<dbReference type="OrthoDB" id="9803740at2"/>
<dbReference type="PANTHER" id="PTHR36427:SF3">
    <property type="entry name" value="LARGE RIBOSOMAL SUBUNIT PROTEIN UL1M"/>
    <property type="match status" value="1"/>
</dbReference>
<dbReference type="EMBL" id="NQNY01000010">
    <property type="protein sequence ID" value="PAK21189.1"/>
    <property type="molecule type" value="Genomic_DNA"/>
</dbReference>
<dbReference type="GO" id="GO:0006412">
    <property type="term" value="P:translation"/>
    <property type="evidence" value="ECO:0007669"/>
    <property type="project" value="UniProtKB-UniRule"/>
</dbReference>
<dbReference type="Gene3D" id="3.40.50.790">
    <property type="match status" value="1"/>
</dbReference>
<evidence type="ECO:0000313" key="12">
    <source>
        <dbReference type="Proteomes" id="UP000216943"/>
    </source>
</evidence>
<keyword evidence="2 9" id="KW-0678">Repressor</keyword>
<dbReference type="Proteomes" id="UP000216943">
    <property type="component" value="Unassembled WGS sequence"/>
</dbReference>
<dbReference type="GO" id="GO:0000049">
    <property type="term" value="F:tRNA binding"/>
    <property type="evidence" value="ECO:0007669"/>
    <property type="project" value="UniProtKB-KW"/>
</dbReference>
<keyword evidence="4 9" id="KW-0810">Translation regulation</keyword>
<keyword evidence="9" id="KW-0820">tRNA-binding</keyword>
<keyword evidence="7 9" id="KW-0687">Ribonucleoprotein</keyword>
<evidence type="ECO:0000256" key="8">
    <source>
        <dbReference type="ARBA" id="ARBA00035241"/>
    </source>
</evidence>
<evidence type="ECO:0000313" key="11">
    <source>
        <dbReference type="EMBL" id="PAK21189.1"/>
    </source>
</evidence>
<evidence type="ECO:0000256" key="4">
    <source>
        <dbReference type="ARBA" id="ARBA00022845"/>
    </source>
</evidence>
<evidence type="ECO:0000256" key="9">
    <source>
        <dbReference type="HAMAP-Rule" id="MF_01318"/>
    </source>
</evidence>
<comment type="function">
    <text evidence="9">Binds directly to 23S rRNA. The L1 stalk is quite mobile in the ribosome, and is involved in E site tRNA release.</text>
</comment>
<keyword evidence="5 9" id="KW-0694">RNA-binding</keyword>